<evidence type="ECO:0000259" key="2">
    <source>
        <dbReference type="SMART" id="SM00199"/>
    </source>
</evidence>
<keyword evidence="4" id="KW-1185">Reference proteome</keyword>
<name>A0A6B0R6E7_9CETA</name>
<evidence type="ECO:0000313" key="3">
    <source>
        <dbReference type="EMBL" id="MXQ84527.1"/>
    </source>
</evidence>
<dbReference type="AlphaFoldDB" id="A0A6B0R6E7"/>
<dbReference type="Gene3D" id="2.40.50.40">
    <property type="match status" value="1"/>
</dbReference>
<proteinExistence type="predicted"/>
<organism evidence="3 4">
    <name type="scientific">Bos mutus</name>
    <name type="common">wild yak</name>
    <dbReference type="NCBI Taxonomy" id="72004"/>
    <lineage>
        <taxon>Eukaryota</taxon>
        <taxon>Metazoa</taxon>
        <taxon>Chordata</taxon>
        <taxon>Craniata</taxon>
        <taxon>Vertebrata</taxon>
        <taxon>Euteleostomi</taxon>
        <taxon>Mammalia</taxon>
        <taxon>Eutheria</taxon>
        <taxon>Laurasiatheria</taxon>
        <taxon>Artiodactyla</taxon>
        <taxon>Ruminantia</taxon>
        <taxon>Pecora</taxon>
        <taxon>Bovidae</taxon>
        <taxon>Bovinae</taxon>
        <taxon>Bos</taxon>
    </lineage>
</organism>
<dbReference type="SUPFAM" id="SSF54117">
    <property type="entry name" value="Interleukin 8-like chemokines"/>
    <property type="match status" value="1"/>
</dbReference>
<dbReference type="GO" id="GO:0006955">
    <property type="term" value="P:immune response"/>
    <property type="evidence" value="ECO:0007669"/>
    <property type="project" value="InterPro"/>
</dbReference>
<evidence type="ECO:0000256" key="1">
    <source>
        <dbReference type="ARBA" id="ARBA00022514"/>
    </source>
</evidence>
<keyword evidence="1" id="KW-0202">Cytokine</keyword>
<dbReference type="EMBL" id="VBQZ03000021">
    <property type="protein sequence ID" value="MXQ84527.1"/>
    <property type="molecule type" value="Genomic_DNA"/>
</dbReference>
<gene>
    <name evidence="3" type="ORF">E5288_WYG020817</name>
</gene>
<dbReference type="SMART" id="SM00199">
    <property type="entry name" value="SCY"/>
    <property type="match status" value="1"/>
</dbReference>
<accession>A0A6B0R6E7</accession>
<protein>
    <recommendedName>
        <fullName evidence="2">Chemokine interleukin-8-like domain-containing protein</fullName>
    </recommendedName>
</protein>
<feature type="domain" description="Chemokine interleukin-8-like" evidence="2">
    <location>
        <begin position="79"/>
        <end position="123"/>
    </location>
</feature>
<dbReference type="InterPro" id="IPR001811">
    <property type="entry name" value="Chemokine_IL8-like_dom"/>
</dbReference>
<dbReference type="Pfam" id="PF00048">
    <property type="entry name" value="IL8"/>
    <property type="match status" value="1"/>
</dbReference>
<sequence>MPPGASFTLSWAPPSRFSIKGRQSHWRPERPNQRPTAPTLKLVSSRCNMKVSAALLCLLLTVAAFSTEVLAQPDAINSQVACCYTFNSKKISMQRLMNYRRVTSSKCPKEAVMWQVNIQLRRLKGDVGNDPSSRKGHACAQRFRDDLMGFMQTWTSRVKREVIAMVQARNGEGLNMESKR</sequence>
<evidence type="ECO:0000313" key="4">
    <source>
        <dbReference type="Proteomes" id="UP000322234"/>
    </source>
</evidence>
<reference evidence="3" key="1">
    <citation type="submission" date="2019-10" db="EMBL/GenBank/DDBJ databases">
        <title>The sequence and de novo assembly of the wild yak genome.</title>
        <authorList>
            <person name="Liu Y."/>
        </authorList>
    </citation>
    <scope>NUCLEOTIDE SEQUENCE [LARGE SCALE GENOMIC DNA]</scope>
    <source>
        <strain evidence="3">WY2019</strain>
    </source>
</reference>
<dbReference type="Proteomes" id="UP000322234">
    <property type="component" value="Unassembled WGS sequence"/>
</dbReference>
<comment type="caution">
    <text evidence="3">The sequence shown here is derived from an EMBL/GenBank/DDBJ whole genome shotgun (WGS) entry which is preliminary data.</text>
</comment>
<dbReference type="InterPro" id="IPR036048">
    <property type="entry name" value="Interleukin_8-like_sf"/>
</dbReference>
<dbReference type="GO" id="GO:0005615">
    <property type="term" value="C:extracellular space"/>
    <property type="evidence" value="ECO:0007669"/>
    <property type="project" value="UniProtKB-KW"/>
</dbReference>
<dbReference type="GO" id="GO:0008009">
    <property type="term" value="F:chemokine activity"/>
    <property type="evidence" value="ECO:0007669"/>
    <property type="project" value="InterPro"/>
</dbReference>